<gene>
    <name evidence="4" type="ORF">ASPCAL03461</name>
</gene>
<proteinExistence type="predicted"/>
<keyword evidence="5" id="KW-1185">Reference proteome</keyword>
<dbReference type="AlphaFoldDB" id="A0A0U5FRY2"/>
<evidence type="ECO:0000256" key="1">
    <source>
        <dbReference type="ARBA" id="ARBA00022737"/>
    </source>
</evidence>
<dbReference type="InterPro" id="IPR036770">
    <property type="entry name" value="Ankyrin_rpt-contain_sf"/>
</dbReference>
<evidence type="ECO:0000256" key="3">
    <source>
        <dbReference type="PROSITE-ProRule" id="PRU00023"/>
    </source>
</evidence>
<dbReference type="PANTHER" id="PTHR24198">
    <property type="entry name" value="ANKYRIN REPEAT AND PROTEIN KINASE DOMAIN-CONTAINING PROTEIN"/>
    <property type="match status" value="1"/>
</dbReference>
<keyword evidence="1" id="KW-0677">Repeat</keyword>
<dbReference type="OrthoDB" id="4772757at2759"/>
<dbReference type="PROSITE" id="PS50088">
    <property type="entry name" value="ANK_REPEAT"/>
    <property type="match status" value="5"/>
</dbReference>
<feature type="repeat" description="ANK" evidence="3">
    <location>
        <begin position="127"/>
        <end position="159"/>
    </location>
</feature>
<dbReference type="SUPFAM" id="SSF48403">
    <property type="entry name" value="Ankyrin repeat"/>
    <property type="match status" value="1"/>
</dbReference>
<feature type="repeat" description="ANK" evidence="3">
    <location>
        <begin position="209"/>
        <end position="241"/>
    </location>
</feature>
<dbReference type="InterPro" id="IPR002110">
    <property type="entry name" value="Ankyrin_rpt"/>
</dbReference>
<dbReference type="Proteomes" id="UP000054771">
    <property type="component" value="Unassembled WGS sequence"/>
</dbReference>
<feature type="repeat" description="ANK" evidence="3">
    <location>
        <begin position="242"/>
        <end position="274"/>
    </location>
</feature>
<dbReference type="EMBL" id="CDMC01000003">
    <property type="protein sequence ID" value="CEL02290.1"/>
    <property type="molecule type" value="Genomic_DNA"/>
</dbReference>
<keyword evidence="2 3" id="KW-0040">ANK repeat</keyword>
<protein>
    <submittedName>
        <fullName evidence="4">Uncharacterized protein</fullName>
    </submittedName>
</protein>
<evidence type="ECO:0000313" key="4">
    <source>
        <dbReference type="EMBL" id="CEL02290.1"/>
    </source>
</evidence>
<sequence length="425" mass="45654">MDAQNQIQLAEKADNRIELPEEMVLAITKCLPRADLARFLRASRQALRIGHPVLYTLSVDDSLLTFSWACRARMDSVIDYLLPGILAANEDDPKIGYQALIYAAKNGRTEVVRQLLAHKVVLDKPEMGLSPLTFAVREDHADVARLLIAGGVDLSSVDQNSPHNWNVETLQINTRERILHSAVTWGSVEVLNMLLATDLGLDIDALDALGLTALCKAAENGDRALVQILISHGANLNAAGIIGCTPLHYAVHGQHTSIVEILLSAGADPGARGPDGAYPPPPLLTAAIESHTEIARLLLDHGADIEDKFDSRGRTALSVAVDFARQSAILDLFLSRNADINTQCALGITPISYAAGCLNMFAVRKLLAAGCDLRPDHHGRTTEYFIVNNPALCGTPSAKELLDLLGKARKTRAGLAPPPNSAPPS</sequence>
<name>A0A0U5FRY2_ASPCI</name>
<feature type="repeat" description="ANK" evidence="3">
    <location>
        <begin position="312"/>
        <end position="345"/>
    </location>
</feature>
<dbReference type="PANTHER" id="PTHR24198:SF165">
    <property type="entry name" value="ANKYRIN REPEAT-CONTAINING PROTEIN-RELATED"/>
    <property type="match status" value="1"/>
</dbReference>
<dbReference type="OMA" id="DINTQCA"/>
<dbReference type="PROSITE" id="PS50297">
    <property type="entry name" value="ANK_REP_REGION"/>
    <property type="match status" value="4"/>
</dbReference>
<dbReference type="Pfam" id="PF12796">
    <property type="entry name" value="Ank_2"/>
    <property type="match status" value="3"/>
</dbReference>
<evidence type="ECO:0000313" key="5">
    <source>
        <dbReference type="Proteomes" id="UP000054771"/>
    </source>
</evidence>
<feature type="repeat" description="ANK" evidence="3">
    <location>
        <begin position="282"/>
        <end position="310"/>
    </location>
</feature>
<reference evidence="5" key="1">
    <citation type="journal article" date="2016" name="Genome Announc.">
        <title>Draft genome sequences of fungus Aspergillus calidoustus.</title>
        <authorList>
            <person name="Horn F."/>
            <person name="Linde J."/>
            <person name="Mattern D.J."/>
            <person name="Walther G."/>
            <person name="Guthke R."/>
            <person name="Scherlach K."/>
            <person name="Martin K."/>
            <person name="Brakhage A.A."/>
            <person name="Petzke L."/>
            <person name="Valiante V."/>
        </authorList>
    </citation>
    <scope>NUCLEOTIDE SEQUENCE [LARGE SCALE GENOMIC DNA]</scope>
    <source>
        <strain evidence="5">SF006504</strain>
    </source>
</reference>
<dbReference type="STRING" id="454130.A0A0U5FRY2"/>
<accession>A0A0U5FRY2</accession>
<evidence type="ECO:0000256" key="2">
    <source>
        <dbReference type="ARBA" id="ARBA00023043"/>
    </source>
</evidence>
<organism evidence="4 5">
    <name type="scientific">Aspergillus calidoustus</name>
    <dbReference type="NCBI Taxonomy" id="454130"/>
    <lineage>
        <taxon>Eukaryota</taxon>
        <taxon>Fungi</taxon>
        <taxon>Dikarya</taxon>
        <taxon>Ascomycota</taxon>
        <taxon>Pezizomycotina</taxon>
        <taxon>Eurotiomycetes</taxon>
        <taxon>Eurotiomycetidae</taxon>
        <taxon>Eurotiales</taxon>
        <taxon>Aspergillaceae</taxon>
        <taxon>Aspergillus</taxon>
        <taxon>Aspergillus subgen. Nidulantes</taxon>
    </lineage>
</organism>
<dbReference type="PRINTS" id="PR01415">
    <property type="entry name" value="ANKYRIN"/>
</dbReference>
<dbReference type="SMART" id="SM00248">
    <property type="entry name" value="ANK"/>
    <property type="match status" value="8"/>
</dbReference>
<dbReference type="Gene3D" id="1.25.40.20">
    <property type="entry name" value="Ankyrin repeat-containing domain"/>
    <property type="match status" value="3"/>
</dbReference>